<evidence type="ECO:0000256" key="1">
    <source>
        <dbReference type="SAM" id="MobiDB-lite"/>
    </source>
</evidence>
<protein>
    <submittedName>
        <fullName evidence="3">Ras-associating and dilute domain-containing protein-like</fullName>
    </submittedName>
</protein>
<dbReference type="RefSeq" id="XP_042591959.1">
    <property type="nucleotide sequence ID" value="XM_042736025.1"/>
</dbReference>
<feature type="region of interest" description="Disordered" evidence="1">
    <location>
        <begin position="35"/>
        <end position="76"/>
    </location>
</feature>
<gene>
    <name evidence="3" type="primary">LOC122134298</name>
</gene>
<evidence type="ECO:0000259" key="2">
    <source>
        <dbReference type="PROSITE" id="PS50106"/>
    </source>
</evidence>
<dbReference type="PANTHER" id="PTHR19964">
    <property type="entry name" value="MULTIPLE PDZ DOMAIN PROTEIN"/>
    <property type="match status" value="1"/>
</dbReference>
<accession>A0A9Q9WYL2</accession>
<dbReference type="GeneID" id="122134298"/>
<proteinExistence type="predicted"/>
<sequence length="177" mass="18998">MIPHAGAGDLSSCEALLTRKLQNLELQDKDAARPALDPSCLLTPPNTPQNLELTDSDTDSHQHTSTVRPEEGESEEGDVFVLELQRAACGLGLMLDGEESPSTVSGIYIRSVLPDSPAALSQRLRAGDRILAVNGLSLSGVDYQTGRDLIQMSGERPRLLVARSHNATKETRTKPSA</sequence>
<evidence type="ECO:0000313" key="3">
    <source>
        <dbReference type="RefSeq" id="XP_042591959.1"/>
    </source>
</evidence>
<dbReference type="Proteomes" id="UP001155660">
    <property type="component" value="Chromosome B12"/>
</dbReference>
<name>A0A9Q9WYL2_CYPCA</name>
<reference evidence="3" key="1">
    <citation type="submission" date="2025-08" db="UniProtKB">
        <authorList>
            <consortium name="RefSeq"/>
        </authorList>
    </citation>
    <scope>IDENTIFICATION</scope>
    <source>
        <tissue evidence="3">Muscle</tissue>
    </source>
</reference>
<organism evidence="3">
    <name type="scientific">Cyprinus carpio</name>
    <name type="common">Common carp</name>
    <dbReference type="NCBI Taxonomy" id="7962"/>
    <lineage>
        <taxon>Eukaryota</taxon>
        <taxon>Metazoa</taxon>
        <taxon>Chordata</taxon>
        <taxon>Craniata</taxon>
        <taxon>Vertebrata</taxon>
        <taxon>Euteleostomi</taxon>
        <taxon>Actinopterygii</taxon>
        <taxon>Neopterygii</taxon>
        <taxon>Teleostei</taxon>
        <taxon>Ostariophysi</taxon>
        <taxon>Cypriniformes</taxon>
        <taxon>Cyprinidae</taxon>
        <taxon>Cyprininae</taxon>
        <taxon>Cyprinus</taxon>
    </lineage>
</organism>
<dbReference type="PANTHER" id="PTHR19964:SF92">
    <property type="entry name" value="PATJ HOMOLOG"/>
    <property type="match status" value="1"/>
</dbReference>
<dbReference type="SMART" id="SM00228">
    <property type="entry name" value="PDZ"/>
    <property type="match status" value="1"/>
</dbReference>
<dbReference type="OrthoDB" id="8962620at2759"/>
<dbReference type="Pfam" id="PF00595">
    <property type="entry name" value="PDZ"/>
    <property type="match status" value="1"/>
</dbReference>
<dbReference type="PROSITE" id="PS50106">
    <property type="entry name" value="PDZ"/>
    <property type="match status" value="1"/>
</dbReference>
<dbReference type="InterPro" id="IPR051342">
    <property type="entry name" value="PDZ_scaffold"/>
</dbReference>
<dbReference type="CDD" id="cd06690">
    <property type="entry name" value="PDZ_Radil-like"/>
    <property type="match status" value="1"/>
</dbReference>
<dbReference type="KEGG" id="ccar:122134298"/>
<dbReference type="InterPro" id="IPR001478">
    <property type="entry name" value="PDZ"/>
</dbReference>
<feature type="domain" description="PDZ" evidence="2">
    <location>
        <begin position="81"/>
        <end position="165"/>
    </location>
</feature>
<dbReference type="AlphaFoldDB" id="A0A9Q9WYL2"/>